<dbReference type="GO" id="GO:0005886">
    <property type="term" value="C:plasma membrane"/>
    <property type="evidence" value="ECO:0007669"/>
    <property type="project" value="InterPro"/>
</dbReference>
<dbReference type="RefSeq" id="WP_089658496.1">
    <property type="nucleotide sequence ID" value="NZ_FNGH01000007.1"/>
</dbReference>
<keyword evidence="5" id="KW-0472">Membrane</keyword>
<keyword evidence="3" id="KW-0812">Transmembrane</keyword>
<protein>
    <submittedName>
        <fullName evidence="6">Lipopolysaccharide export system protein LptC</fullName>
    </submittedName>
</protein>
<dbReference type="InterPro" id="IPR010664">
    <property type="entry name" value="LipoPS_assembly_LptC-rel"/>
</dbReference>
<dbReference type="OrthoDB" id="6118108at2"/>
<evidence type="ECO:0000256" key="2">
    <source>
        <dbReference type="ARBA" id="ARBA00022519"/>
    </source>
</evidence>
<evidence type="ECO:0000256" key="5">
    <source>
        <dbReference type="ARBA" id="ARBA00023136"/>
    </source>
</evidence>
<keyword evidence="7" id="KW-1185">Reference proteome</keyword>
<dbReference type="Gene3D" id="2.60.450.10">
    <property type="entry name" value="Lipopolysaccharide (LPS) transport protein A like domain"/>
    <property type="match status" value="1"/>
</dbReference>
<organism evidence="6 7">
    <name type="scientific">Franzmannia pantelleriensis</name>
    <dbReference type="NCBI Taxonomy" id="48727"/>
    <lineage>
        <taxon>Bacteria</taxon>
        <taxon>Pseudomonadati</taxon>
        <taxon>Pseudomonadota</taxon>
        <taxon>Gammaproteobacteria</taxon>
        <taxon>Oceanospirillales</taxon>
        <taxon>Halomonadaceae</taxon>
        <taxon>Franzmannia</taxon>
    </lineage>
</organism>
<dbReference type="Proteomes" id="UP000199107">
    <property type="component" value="Unassembled WGS sequence"/>
</dbReference>
<keyword evidence="2" id="KW-0997">Cell inner membrane</keyword>
<sequence>MVIRLPRPSYKLGLLLVLLLLGGVLALLEQRDSFGPGPVPRDEAGEPDYYLEDATMTRFDTQGRPHQRLETPRLVHTPHDDVTRTQTPVSRLLDREDRTWFGYGDIGTLGPGSERLTLSGNAWLEAPDEGWRLETDVLHVDLDIGHAFSETTATLFQPPQWTRGERFDAWFDEDRMRLTDNVRGHHPPAVSEEPAS</sequence>
<keyword evidence="4" id="KW-1133">Transmembrane helix</keyword>
<dbReference type="EMBL" id="FNGH01000007">
    <property type="protein sequence ID" value="SDL86682.1"/>
    <property type="molecule type" value="Genomic_DNA"/>
</dbReference>
<keyword evidence="1" id="KW-1003">Cell membrane</keyword>
<evidence type="ECO:0000256" key="1">
    <source>
        <dbReference type="ARBA" id="ARBA00022475"/>
    </source>
</evidence>
<evidence type="ECO:0000256" key="4">
    <source>
        <dbReference type="ARBA" id="ARBA00022989"/>
    </source>
</evidence>
<dbReference type="STRING" id="48727.SAMN05192555_107169"/>
<evidence type="ECO:0000313" key="7">
    <source>
        <dbReference type="Proteomes" id="UP000199107"/>
    </source>
</evidence>
<dbReference type="GO" id="GO:0015221">
    <property type="term" value="F:lipopolysaccharide transmembrane transporter activity"/>
    <property type="evidence" value="ECO:0007669"/>
    <property type="project" value="InterPro"/>
</dbReference>
<evidence type="ECO:0000256" key="3">
    <source>
        <dbReference type="ARBA" id="ARBA00022692"/>
    </source>
</evidence>
<dbReference type="GO" id="GO:0017089">
    <property type="term" value="F:glycolipid transfer activity"/>
    <property type="evidence" value="ECO:0007669"/>
    <property type="project" value="TreeGrafter"/>
</dbReference>
<dbReference type="PANTHER" id="PTHR37481">
    <property type="entry name" value="LIPOPOLYSACCHARIDE EXPORT SYSTEM PROTEIN LPTC"/>
    <property type="match status" value="1"/>
</dbReference>
<evidence type="ECO:0000313" key="6">
    <source>
        <dbReference type="EMBL" id="SDL86682.1"/>
    </source>
</evidence>
<dbReference type="InterPro" id="IPR052363">
    <property type="entry name" value="LPS_export_LptC"/>
</dbReference>
<proteinExistence type="predicted"/>
<dbReference type="GO" id="GO:0030288">
    <property type="term" value="C:outer membrane-bounded periplasmic space"/>
    <property type="evidence" value="ECO:0007669"/>
    <property type="project" value="TreeGrafter"/>
</dbReference>
<accession>A0A1G9NJC6</accession>
<name>A0A1G9NJC6_9GAMM</name>
<dbReference type="PANTHER" id="PTHR37481:SF1">
    <property type="entry name" value="LIPOPOLYSACCHARIDE EXPORT SYSTEM PROTEIN LPTC"/>
    <property type="match status" value="1"/>
</dbReference>
<gene>
    <name evidence="6" type="ORF">SAMN05192555_107169</name>
</gene>
<dbReference type="Pfam" id="PF06835">
    <property type="entry name" value="LptC"/>
    <property type="match status" value="1"/>
</dbReference>
<dbReference type="NCBIfam" id="TIGR04409">
    <property type="entry name" value="LptC_YrbK"/>
    <property type="match status" value="1"/>
</dbReference>
<reference evidence="7" key="1">
    <citation type="submission" date="2016-10" db="EMBL/GenBank/DDBJ databases">
        <authorList>
            <person name="Varghese N."/>
            <person name="Submissions S."/>
        </authorList>
    </citation>
    <scope>NUCLEOTIDE SEQUENCE [LARGE SCALE GENOMIC DNA]</scope>
    <source>
        <strain evidence="7">AAP</strain>
    </source>
</reference>
<dbReference type="InterPro" id="IPR026265">
    <property type="entry name" value="LptC"/>
</dbReference>
<dbReference type="AlphaFoldDB" id="A0A1G9NJC6"/>